<proteinExistence type="predicted"/>
<reference evidence="2" key="1">
    <citation type="submission" date="2016-10" db="EMBL/GenBank/DDBJ databases">
        <authorList>
            <person name="Varghese N."/>
            <person name="Submissions S."/>
        </authorList>
    </citation>
    <scope>NUCLEOTIDE SEQUENCE [LARGE SCALE GENOMIC DNA]</scope>
    <source>
        <strain evidence="2">DSM 24450</strain>
    </source>
</reference>
<dbReference type="OrthoDB" id="1119488at2"/>
<evidence type="ECO:0000313" key="1">
    <source>
        <dbReference type="EMBL" id="SFS54516.1"/>
    </source>
</evidence>
<name>A0A1I6QPV9_9FLAO</name>
<dbReference type="STRING" id="593133.SAMN04488006_2004"/>
<dbReference type="AlphaFoldDB" id="A0A1I6QPV9"/>
<organism evidence="1 2">
    <name type="scientific">Lutibacter maritimus</name>
    <dbReference type="NCBI Taxonomy" id="593133"/>
    <lineage>
        <taxon>Bacteria</taxon>
        <taxon>Pseudomonadati</taxon>
        <taxon>Bacteroidota</taxon>
        <taxon>Flavobacteriia</taxon>
        <taxon>Flavobacteriales</taxon>
        <taxon>Flavobacteriaceae</taxon>
        <taxon>Lutibacter</taxon>
    </lineage>
</organism>
<gene>
    <name evidence="1" type="ORF">SAMN04488006_2004</name>
</gene>
<dbReference type="InterPro" id="IPR046144">
    <property type="entry name" value="DUF6146"/>
</dbReference>
<sequence>MKNTLYFIVFSLFVISCGSSIKPVTNQTSDLPEGAVRIANDSLEYEIIILDIGFETYLNTIAKPANFYSQQFYETKNKYYVTQWNIRASNPLKYNSSIYENIINYDFNIDYGLDVNYKLYNYFKFVEYKYKQHF</sequence>
<dbReference type="RefSeq" id="WP_090225527.1">
    <property type="nucleotide sequence ID" value="NZ_FOZP01000004.1"/>
</dbReference>
<dbReference type="Pfam" id="PF19643">
    <property type="entry name" value="DUF6146"/>
    <property type="match status" value="1"/>
</dbReference>
<dbReference type="Proteomes" id="UP000199312">
    <property type="component" value="Unassembled WGS sequence"/>
</dbReference>
<keyword evidence="2" id="KW-1185">Reference proteome</keyword>
<dbReference type="PROSITE" id="PS51257">
    <property type="entry name" value="PROKAR_LIPOPROTEIN"/>
    <property type="match status" value="1"/>
</dbReference>
<accession>A0A1I6QPV9</accession>
<evidence type="ECO:0000313" key="2">
    <source>
        <dbReference type="Proteomes" id="UP000199312"/>
    </source>
</evidence>
<evidence type="ECO:0008006" key="3">
    <source>
        <dbReference type="Google" id="ProtNLM"/>
    </source>
</evidence>
<protein>
    <recommendedName>
        <fullName evidence="3">Lipoprotein</fullName>
    </recommendedName>
</protein>
<dbReference type="EMBL" id="FOZP01000004">
    <property type="protein sequence ID" value="SFS54516.1"/>
    <property type="molecule type" value="Genomic_DNA"/>
</dbReference>